<evidence type="ECO:0000313" key="2">
    <source>
        <dbReference type="Proteomes" id="UP000593579"/>
    </source>
</evidence>
<organism evidence="1 2">
    <name type="scientific">Gossypium gossypioides</name>
    <name type="common">Mexican cotton</name>
    <name type="synonym">Selera gossypioides</name>
    <dbReference type="NCBI Taxonomy" id="34282"/>
    <lineage>
        <taxon>Eukaryota</taxon>
        <taxon>Viridiplantae</taxon>
        <taxon>Streptophyta</taxon>
        <taxon>Embryophyta</taxon>
        <taxon>Tracheophyta</taxon>
        <taxon>Spermatophyta</taxon>
        <taxon>Magnoliopsida</taxon>
        <taxon>eudicotyledons</taxon>
        <taxon>Gunneridae</taxon>
        <taxon>Pentapetalae</taxon>
        <taxon>rosids</taxon>
        <taxon>malvids</taxon>
        <taxon>Malvales</taxon>
        <taxon>Malvaceae</taxon>
        <taxon>Malvoideae</taxon>
        <taxon>Gossypium</taxon>
    </lineage>
</organism>
<name>A0A7J9BTX1_GOSGO</name>
<dbReference type="Proteomes" id="UP000593579">
    <property type="component" value="Unassembled WGS sequence"/>
</dbReference>
<evidence type="ECO:0000313" key="1">
    <source>
        <dbReference type="EMBL" id="MBA0739598.1"/>
    </source>
</evidence>
<proteinExistence type="predicted"/>
<reference evidence="1 2" key="1">
    <citation type="journal article" date="2019" name="Genome Biol. Evol.">
        <title>Insights into the evolution of the New World diploid cottons (Gossypium, subgenus Houzingenia) based on genome sequencing.</title>
        <authorList>
            <person name="Grover C.E."/>
            <person name="Arick M.A. 2nd"/>
            <person name="Thrash A."/>
            <person name="Conover J.L."/>
            <person name="Sanders W.S."/>
            <person name="Peterson D.G."/>
            <person name="Frelichowski J.E."/>
            <person name="Scheffler J.A."/>
            <person name="Scheffler B.E."/>
            <person name="Wendel J.F."/>
        </authorList>
    </citation>
    <scope>NUCLEOTIDE SEQUENCE [LARGE SCALE GENOMIC DNA]</scope>
    <source>
        <strain evidence="1">5</strain>
        <tissue evidence="1">Leaf</tissue>
    </source>
</reference>
<sequence length="80" mass="9288">MNVLETTNKLKFLLGKKAFDDLISEINNVNESLVEPFDMRFIAYGDYCKECRDPGGRYGSNENETSLFAYYCRDHPYSTE</sequence>
<protein>
    <submittedName>
        <fullName evidence="1">Uncharacterized protein</fullName>
    </submittedName>
</protein>
<comment type="caution">
    <text evidence="1">The sequence shown here is derived from an EMBL/GenBank/DDBJ whole genome shotgun (WGS) entry which is preliminary data.</text>
</comment>
<dbReference type="EMBL" id="JABEZY010000006">
    <property type="protein sequence ID" value="MBA0739598.1"/>
    <property type="molecule type" value="Genomic_DNA"/>
</dbReference>
<dbReference type="AlphaFoldDB" id="A0A7J9BTX1"/>
<dbReference type="OrthoDB" id="635050at2759"/>
<accession>A0A7J9BTX1</accession>
<gene>
    <name evidence="1" type="ORF">Gogos_012854</name>
</gene>
<keyword evidence="2" id="KW-1185">Reference proteome</keyword>